<accession>A0ABW3Q1N6</accession>
<dbReference type="EMBL" id="JBHTLP010000001">
    <property type="protein sequence ID" value="MFD1139788.1"/>
    <property type="molecule type" value="Genomic_DNA"/>
</dbReference>
<name>A0ABW3Q1N6_9BACT</name>
<evidence type="ECO:0000313" key="2">
    <source>
        <dbReference type="Proteomes" id="UP001597116"/>
    </source>
</evidence>
<sequence length="82" mass="9422">MSLKDSKFARIWNLFVHIATQQLKALLEQIVLGNTCIYNSELADKRTTALQKPAWVDAVRYFAVYSGDNVLKAIYDREEAEK</sequence>
<protein>
    <submittedName>
        <fullName evidence="1">Uncharacterized protein</fullName>
    </submittedName>
</protein>
<dbReference type="RefSeq" id="WP_265990465.1">
    <property type="nucleotide sequence ID" value="NZ_CP110973.1"/>
</dbReference>
<dbReference type="Proteomes" id="UP001597116">
    <property type="component" value="Unassembled WGS sequence"/>
</dbReference>
<comment type="caution">
    <text evidence="1">The sequence shown here is derived from an EMBL/GenBank/DDBJ whole genome shotgun (WGS) entry which is preliminary data.</text>
</comment>
<organism evidence="1 2">
    <name type="scientific">Larkinella insperata</name>
    <dbReference type="NCBI Taxonomy" id="332158"/>
    <lineage>
        <taxon>Bacteria</taxon>
        <taxon>Pseudomonadati</taxon>
        <taxon>Bacteroidota</taxon>
        <taxon>Cytophagia</taxon>
        <taxon>Cytophagales</taxon>
        <taxon>Spirosomataceae</taxon>
        <taxon>Larkinella</taxon>
    </lineage>
</organism>
<gene>
    <name evidence="1" type="ORF">ACFQ4C_01645</name>
</gene>
<evidence type="ECO:0000313" key="1">
    <source>
        <dbReference type="EMBL" id="MFD1139788.1"/>
    </source>
</evidence>
<proteinExistence type="predicted"/>
<keyword evidence="2" id="KW-1185">Reference proteome</keyword>
<reference evidence="2" key="1">
    <citation type="journal article" date="2019" name="Int. J. Syst. Evol. Microbiol.">
        <title>The Global Catalogue of Microorganisms (GCM) 10K type strain sequencing project: providing services to taxonomists for standard genome sequencing and annotation.</title>
        <authorList>
            <consortium name="The Broad Institute Genomics Platform"/>
            <consortium name="The Broad Institute Genome Sequencing Center for Infectious Disease"/>
            <person name="Wu L."/>
            <person name="Ma J."/>
        </authorList>
    </citation>
    <scope>NUCLEOTIDE SEQUENCE [LARGE SCALE GENOMIC DNA]</scope>
    <source>
        <strain evidence="2">CCUG 55608</strain>
    </source>
</reference>